<feature type="compositionally biased region" description="Basic and acidic residues" evidence="1">
    <location>
        <begin position="261"/>
        <end position="279"/>
    </location>
</feature>
<dbReference type="RefSeq" id="XP_028868255.1">
    <property type="nucleotide sequence ID" value="XM_029012422.1"/>
</dbReference>
<comment type="caution">
    <text evidence="3">The sequence shown here is derived from an EMBL/GenBank/DDBJ whole genome shotgun (WGS) entry which is preliminary data.</text>
</comment>
<gene>
    <name evidence="3" type="ORF">BOVATA_035050</name>
</gene>
<keyword evidence="2" id="KW-0472">Membrane</keyword>
<dbReference type="GeneID" id="39875782"/>
<name>A0A2H6KG89_9APIC</name>
<dbReference type="AlphaFoldDB" id="A0A2H6KG89"/>
<evidence type="ECO:0000313" key="4">
    <source>
        <dbReference type="Proteomes" id="UP000236319"/>
    </source>
</evidence>
<dbReference type="Proteomes" id="UP000236319">
    <property type="component" value="Unassembled WGS sequence"/>
</dbReference>
<proteinExistence type="predicted"/>
<protein>
    <submittedName>
        <fullName evidence="3">Chromosome segregation ATPase, putative</fullName>
    </submittedName>
</protein>
<feature type="transmembrane region" description="Helical" evidence="2">
    <location>
        <begin position="52"/>
        <end position="70"/>
    </location>
</feature>
<feature type="compositionally biased region" description="Basic and acidic residues" evidence="1">
    <location>
        <begin position="296"/>
        <end position="306"/>
    </location>
</feature>
<dbReference type="VEuPathDB" id="PiroplasmaDB:BOVATA_035050"/>
<keyword evidence="4" id="KW-1185">Reference proteome</keyword>
<evidence type="ECO:0000313" key="3">
    <source>
        <dbReference type="EMBL" id="GBE62012.1"/>
    </source>
</evidence>
<keyword evidence="2" id="KW-1133">Transmembrane helix</keyword>
<feature type="region of interest" description="Disordered" evidence="1">
    <location>
        <begin position="1"/>
        <end position="35"/>
    </location>
</feature>
<evidence type="ECO:0000256" key="1">
    <source>
        <dbReference type="SAM" id="MobiDB-lite"/>
    </source>
</evidence>
<reference evidence="3 4" key="1">
    <citation type="journal article" date="2017" name="BMC Genomics">
        <title>Whole-genome assembly of Babesia ovata and comparative genomics between closely related pathogens.</title>
        <authorList>
            <person name="Yamagishi J."/>
            <person name="Asada M."/>
            <person name="Hakimi H."/>
            <person name="Tanaka T.Q."/>
            <person name="Sugimoto C."/>
            <person name="Kawazu S."/>
        </authorList>
    </citation>
    <scope>NUCLEOTIDE SEQUENCE [LARGE SCALE GENOMIC DNA]</scope>
    <source>
        <strain evidence="3 4">Miyake</strain>
    </source>
</reference>
<sequence>MAGRSVVCDTDGSAGDGRPTDPAKSVSIGGDNDRHKDTLKEIRWPQKLVNMLSRWMPIFVVVLIASWMIYQRDEPNRPLDDLVNDSTATKGDKVKKGVTARKGSKNSIISGMMHSSRMMGHIIDDFDTMQRFLNSIEPVDSVKPIMDRMKRVYDGAEPIEERMERVIGRIERIDSADPIMERIGTLIIAVEAIRGNVNHITHRVWHIVDRIRKMKDRIMPADSVEGLIGRIETVVTDIEHLADDIERVVNSIEHVIDSMVSERRNEADSQDHADARDDAYGNVDADATGDAYGEPAARRVTDQLQA</sequence>
<organism evidence="3 4">
    <name type="scientific">Babesia ovata</name>
    <dbReference type="NCBI Taxonomy" id="189622"/>
    <lineage>
        <taxon>Eukaryota</taxon>
        <taxon>Sar</taxon>
        <taxon>Alveolata</taxon>
        <taxon>Apicomplexa</taxon>
        <taxon>Aconoidasida</taxon>
        <taxon>Piroplasmida</taxon>
        <taxon>Babesiidae</taxon>
        <taxon>Babesia</taxon>
    </lineage>
</organism>
<feature type="region of interest" description="Disordered" evidence="1">
    <location>
        <begin position="261"/>
        <end position="306"/>
    </location>
</feature>
<accession>A0A2H6KG89</accession>
<dbReference type="EMBL" id="BDSA01000004">
    <property type="protein sequence ID" value="GBE62012.1"/>
    <property type="molecule type" value="Genomic_DNA"/>
</dbReference>
<keyword evidence="2" id="KW-0812">Transmembrane</keyword>
<evidence type="ECO:0000256" key="2">
    <source>
        <dbReference type="SAM" id="Phobius"/>
    </source>
</evidence>